<dbReference type="InterPro" id="IPR036388">
    <property type="entry name" value="WH-like_DNA-bd_sf"/>
</dbReference>
<dbReference type="SMART" id="SM00347">
    <property type="entry name" value="HTH_MARR"/>
    <property type="match status" value="1"/>
</dbReference>
<keyword evidence="3" id="KW-0804">Transcription</keyword>
<dbReference type="GO" id="GO:0003677">
    <property type="term" value="F:DNA binding"/>
    <property type="evidence" value="ECO:0007669"/>
    <property type="project" value="UniProtKB-KW"/>
</dbReference>
<keyword evidence="2" id="KW-0238">DNA-binding</keyword>
<comment type="caution">
    <text evidence="5">The sequence shown here is derived from an EMBL/GenBank/DDBJ whole genome shotgun (WGS) entry which is preliminary data.</text>
</comment>
<evidence type="ECO:0000313" key="5">
    <source>
        <dbReference type="EMBL" id="OJD76052.1"/>
    </source>
</evidence>
<name>A0A1J9VKH4_9BACI</name>
<gene>
    <name evidence="5" type="ORF">BAU28_16310</name>
</gene>
<dbReference type="InterPro" id="IPR036390">
    <property type="entry name" value="WH_DNA-bd_sf"/>
</dbReference>
<evidence type="ECO:0000256" key="1">
    <source>
        <dbReference type="ARBA" id="ARBA00023015"/>
    </source>
</evidence>
<dbReference type="PROSITE" id="PS50995">
    <property type="entry name" value="HTH_MARR_2"/>
    <property type="match status" value="1"/>
</dbReference>
<organism evidence="5 6">
    <name type="scientific">Bacillus paramycoides</name>
    <dbReference type="NCBI Taxonomy" id="2026194"/>
    <lineage>
        <taxon>Bacteria</taxon>
        <taxon>Bacillati</taxon>
        <taxon>Bacillota</taxon>
        <taxon>Bacilli</taxon>
        <taxon>Bacillales</taxon>
        <taxon>Bacillaceae</taxon>
        <taxon>Bacillus</taxon>
        <taxon>Bacillus cereus group</taxon>
    </lineage>
</organism>
<dbReference type="PANTHER" id="PTHR42756">
    <property type="entry name" value="TRANSCRIPTIONAL REGULATOR, MARR"/>
    <property type="match status" value="1"/>
</dbReference>
<dbReference type="SUPFAM" id="SSF46785">
    <property type="entry name" value="Winged helix' DNA-binding domain"/>
    <property type="match status" value="1"/>
</dbReference>
<dbReference type="GO" id="GO:0003700">
    <property type="term" value="F:DNA-binding transcription factor activity"/>
    <property type="evidence" value="ECO:0007669"/>
    <property type="project" value="InterPro"/>
</dbReference>
<protein>
    <submittedName>
        <fullName evidence="5">Transcriptional regulator</fullName>
    </submittedName>
</protein>
<proteinExistence type="predicted"/>
<sequence>MRRFNRFNTNILGLLDKHVFNGEYSLTESRVILEIGFMGECIANDLVEKLDIDRSYMSRIIAKLIKDGLLIKESSTIDNRMSLIRLTPKGTAFFNHLNEKSNEQIVKLLQGLSQKEIKEIHASMLLIEKKLNGAKGNMNDTI</sequence>
<reference evidence="5 6" key="1">
    <citation type="submission" date="2016-06" db="EMBL/GenBank/DDBJ databases">
        <title>First insights into the genetic diversity and population structure of in the Bacillus cereus group bacteria from diverse marine environments.</title>
        <authorList>
            <person name="Liu Y."/>
            <person name="Lai Q."/>
            <person name="Shao Z."/>
        </authorList>
    </citation>
    <scope>NUCLEOTIDE SEQUENCE [LARGE SCALE GENOMIC DNA]</scope>
    <source>
        <strain evidence="5 6">NH24A2</strain>
    </source>
</reference>
<dbReference type="InterPro" id="IPR000835">
    <property type="entry name" value="HTH_MarR-typ"/>
</dbReference>
<evidence type="ECO:0000313" key="6">
    <source>
        <dbReference type="Proteomes" id="UP000182788"/>
    </source>
</evidence>
<evidence type="ECO:0000256" key="3">
    <source>
        <dbReference type="ARBA" id="ARBA00023163"/>
    </source>
</evidence>
<dbReference type="PANTHER" id="PTHR42756:SF1">
    <property type="entry name" value="TRANSCRIPTIONAL REPRESSOR OF EMRAB OPERON"/>
    <property type="match status" value="1"/>
</dbReference>
<accession>A0A1J9VKH4</accession>
<feature type="domain" description="HTH marR-type" evidence="4">
    <location>
        <begin position="1"/>
        <end position="132"/>
    </location>
</feature>
<evidence type="ECO:0000256" key="2">
    <source>
        <dbReference type="ARBA" id="ARBA00023125"/>
    </source>
</evidence>
<evidence type="ECO:0000259" key="4">
    <source>
        <dbReference type="PROSITE" id="PS50995"/>
    </source>
</evidence>
<dbReference type="Pfam" id="PF12802">
    <property type="entry name" value="MarR_2"/>
    <property type="match status" value="1"/>
</dbReference>
<dbReference type="Gene3D" id="1.10.10.10">
    <property type="entry name" value="Winged helix-like DNA-binding domain superfamily/Winged helix DNA-binding domain"/>
    <property type="match status" value="1"/>
</dbReference>
<dbReference type="AlphaFoldDB" id="A0A1J9VKH4"/>
<dbReference type="EMBL" id="MAOI01000091">
    <property type="protein sequence ID" value="OJD76052.1"/>
    <property type="molecule type" value="Genomic_DNA"/>
</dbReference>
<keyword evidence="1" id="KW-0805">Transcription regulation</keyword>
<dbReference type="Proteomes" id="UP000182788">
    <property type="component" value="Unassembled WGS sequence"/>
</dbReference>